<dbReference type="KEGG" id="vg:19735840"/>
<proteinExistence type="predicted"/>
<dbReference type="GeneID" id="19735840"/>
<reference evidence="1 2" key="1">
    <citation type="journal article" date="2014" name="Int. J. Food Microbiol.">
        <title>Sequence and comparative analysis of Leuconostoc dairy bacteriophages.</title>
        <authorList>
            <person name="Kot W."/>
            <person name="Hansen L.H."/>
            <person name="Neve H."/>
            <person name="Hammer K."/>
            <person name="Jacobsen S."/>
            <person name="Pedersen P.D."/>
            <person name="Sorensen S.J."/>
            <person name="Heller K.J."/>
            <person name="Vogensen F.K."/>
        </authorList>
    </citation>
    <scope>NUCLEOTIDE SEQUENCE [LARGE SCALE GENOMIC DNA]</scope>
</reference>
<evidence type="ECO:0000313" key="1">
    <source>
        <dbReference type="EMBL" id="AFY98337.1"/>
    </source>
</evidence>
<name>A0A059PAG3_9CAUD</name>
<gene>
    <name evidence="1" type="ORF">phiLN12_09</name>
</gene>
<dbReference type="OrthoDB" id="15489at10239"/>
<sequence length="116" mass="13339">MGQIKKKLFAGDSFQSSQVPSEILDLFLGFLQTSNVTTEQYFDVDDTTGERILNREKITTKQQDLKASLSFFERVYPQYFDPITQEKLEQLKLASSDSTADDIKKKAREIFEDAEN</sequence>
<keyword evidence="2" id="KW-1185">Reference proteome</keyword>
<evidence type="ECO:0000313" key="2">
    <source>
        <dbReference type="Proteomes" id="UP000202085"/>
    </source>
</evidence>
<dbReference type="Proteomes" id="UP000202085">
    <property type="component" value="Segment"/>
</dbReference>
<dbReference type="EMBL" id="KC013025">
    <property type="protein sequence ID" value="AFY98337.1"/>
    <property type="molecule type" value="Genomic_DNA"/>
</dbReference>
<organism evidence="1 2">
    <name type="scientific">Leuconostoc phage phiLN12</name>
    <dbReference type="NCBI Taxonomy" id="1262517"/>
    <lineage>
        <taxon>Viruses</taxon>
        <taxon>Duplodnaviria</taxon>
        <taxon>Heunggongvirae</taxon>
        <taxon>Uroviricota</taxon>
        <taxon>Caudoviricetes</taxon>
        <taxon>Mccleskeyvirinae</taxon>
        <taxon>Limdunavirus</taxon>
        <taxon>Limdunavirus LN12</taxon>
    </lineage>
</organism>
<dbReference type="RefSeq" id="YP_009044728.1">
    <property type="nucleotide sequence ID" value="NC_024385.1"/>
</dbReference>
<accession>A0A059PAG3</accession>
<protein>
    <submittedName>
        <fullName evidence="1">Putative terminase small subunit</fullName>
    </submittedName>
</protein>